<dbReference type="EMBL" id="MHOT01000010">
    <property type="protein sequence ID" value="OGZ69488.1"/>
    <property type="molecule type" value="Genomic_DNA"/>
</dbReference>
<dbReference type="AlphaFoldDB" id="A0A1G2I613"/>
<evidence type="ECO:0000256" key="1">
    <source>
        <dbReference type="ARBA" id="ARBA00022517"/>
    </source>
</evidence>
<dbReference type="STRING" id="1802207.A3D44_03675"/>
<sequence length="127" mass="14417">MSRNRTDKVNSLLEQEISQIMVRDFAALGEPRPSKDGRDFHGTIITLTKVETTPNLIEAKGYISVLPEEKTDQVIKILNGQVYDIQQQINKKLNMRPIPRIRFVKDTQIASAAKIEGILATLKKEEK</sequence>
<dbReference type="PROSITE" id="PS01319">
    <property type="entry name" value="RBFA"/>
    <property type="match status" value="1"/>
</dbReference>
<evidence type="ECO:0000313" key="3">
    <source>
        <dbReference type="Proteomes" id="UP000178820"/>
    </source>
</evidence>
<reference evidence="2 3" key="1">
    <citation type="journal article" date="2016" name="Nat. Commun.">
        <title>Thousands of microbial genomes shed light on interconnected biogeochemical processes in an aquifer system.</title>
        <authorList>
            <person name="Anantharaman K."/>
            <person name="Brown C.T."/>
            <person name="Hug L.A."/>
            <person name="Sharon I."/>
            <person name="Castelle C.J."/>
            <person name="Probst A.J."/>
            <person name="Thomas B.C."/>
            <person name="Singh A."/>
            <person name="Wilkins M.J."/>
            <person name="Karaoz U."/>
            <person name="Brodie E.L."/>
            <person name="Williams K.H."/>
            <person name="Hubbard S.S."/>
            <person name="Banfield J.F."/>
        </authorList>
    </citation>
    <scope>NUCLEOTIDE SEQUENCE [LARGE SCALE GENOMIC DNA]</scope>
</reference>
<comment type="caution">
    <text evidence="2">The sequence shown here is derived from an EMBL/GenBank/DDBJ whole genome shotgun (WGS) entry which is preliminary data.</text>
</comment>
<dbReference type="InterPro" id="IPR000238">
    <property type="entry name" value="RbfA"/>
</dbReference>
<dbReference type="PANTHER" id="PTHR33515">
    <property type="entry name" value="RIBOSOME-BINDING FACTOR A, CHLOROPLASTIC-RELATED"/>
    <property type="match status" value="1"/>
</dbReference>
<proteinExistence type="predicted"/>
<dbReference type="GO" id="GO:0005829">
    <property type="term" value="C:cytosol"/>
    <property type="evidence" value="ECO:0007669"/>
    <property type="project" value="TreeGrafter"/>
</dbReference>
<dbReference type="GO" id="GO:0006364">
    <property type="term" value="P:rRNA processing"/>
    <property type="evidence" value="ECO:0007669"/>
    <property type="project" value="InterPro"/>
</dbReference>
<dbReference type="Gene3D" id="3.30.300.20">
    <property type="match status" value="1"/>
</dbReference>
<evidence type="ECO:0000313" key="2">
    <source>
        <dbReference type="EMBL" id="OGZ69488.1"/>
    </source>
</evidence>
<dbReference type="Pfam" id="PF02033">
    <property type="entry name" value="RBFA"/>
    <property type="match status" value="1"/>
</dbReference>
<protein>
    <submittedName>
        <fullName evidence="2">Ribosome-binding factor A</fullName>
    </submittedName>
</protein>
<keyword evidence="1" id="KW-0690">Ribosome biogenesis</keyword>
<dbReference type="InterPro" id="IPR023799">
    <property type="entry name" value="RbfA_dom_sf"/>
</dbReference>
<dbReference type="InterPro" id="IPR015946">
    <property type="entry name" value="KH_dom-like_a/b"/>
</dbReference>
<accession>A0A1G2I613</accession>
<gene>
    <name evidence="2" type="ORF">A3D44_03675</name>
</gene>
<dbReference type="SUPFAM" id="SSF89919">
    <property type="entry name" value="Ribosome-binding factor A, RbfA"/>
    <property type="match status" value="1"/>
</dbReference>
<dbReference type="Proteomes" id="UP000178820">
    <property type="component" value="Unassembled WGS sequence"/>
</dbReference>
<dbReference type="InterPro" id="IPR020053">
    <property type="entry name" value="Ribosome-bd_factorA_CS"/>
</dbReference>
<dbReference type="PANTHER" id="PTHR33515:SF1">
    <property type="entry name" value="RIBOSOME-BINDING FACTOR A, CHLOROPLASTIC-RELATED"/>
    <property type="match status" value="1"/>
</dbReference>
<name>A0A1G2I613_9BACT</name>
<dbReference type="GO" id="GO:0043024">
    <property type="term" value="F:ribosomal small subunit binding"/>
    <property type="evidence" value="ECO:0007669"/>
    <property type="project" value="TreeGrafter"/>
</dbReference>
<dbReference type="NCBIfam" id="TIGR00082">
    <property type="entry name" value="rbfA"/>
    <property type="match status" value="1"/>
</dbReference>
<organism evidence="2 3">
    <name type="scientific">Candidatus Staskawiczbacteria bacterium RIFCSPHIGHO2_02_FULL_42_22</name>
    <dbReference type="NCBI Taxonomy" id="1802207"/>
    <lineage>
        <taxon>Bacteria</taxon>
        <taxon>Candidatus Staskawicziibacteriota</taxon>
    </lineage>
</organism>